<evidence type="ECO:0000313" key="1">
    <source>
        <dbReference type="EMBL" id="TBU27993.1"/>
    </source>
</evidence>
<dbReference type="AlphaFoldDB" id="A0A4Q9Q1F3"/>
<organism evidence="2 3">
    <name type="scientific">Dichomitus squalens</name>
    <dbReference type="NCBI Taxonomy" id="114155"/>
    <lineage>
        <taxon>Eukaryota</taxon>
        <taxon>Fungi</taxon>
        <taxon>Dikarya</taxon>
        <taxon>Basidiomycota</taxon>
        <taxon>Agaricomycotina</taxon>
        <taxon>Agaricomycetes</taxon>
        <taxon>Polyporales</taxon>
        <taxon>Polyporaceae</taxon>
        <taxon>Dichomitus</taxon>
    </lineage>
</organism>
<dbReference type="Proteomes" id="UP000292957">
    <property type="component" value="Unassembled WGS sequence"/>
</dbReference>
<dbReference type="Proteomes" id="UP000292082">
    <property type="component" value="Unassembled WGS sequence"/>
</dbReference>
<proteinExistence type="predicted"/>
<dbReference type="EMBL" id="ML145102">
    <property type="protein sequence ID" value="TBU60820.1"/>
    <property type="molecule type" value="Genomic_DNA"/>
</dbReference>
<name>A0A4Q9Q1F3_9APHY</name>
<sequence length="72" mass="8169">MALTVLSAVRSAPLCPLSLRHVLPRTYLYSCSTTTSVPFRTATLSNSDAQYLIFHERRFPEHSSSPSRFPLW</sequence>
<gene>
    <name evidence="2" type="ORF">BD310DRAFT_922134</name>
    <name evidence="1" type="ORF">BD311DRAFT_759353</name>
</gene>
<evidence type="ECO:0000313" key="3">
    <source>
        <dbReference type="Proteomes" id="UP000292082"/>
    </source>
</evidence>
<accession>A0A4Q9Q1F3</accession>
<evidence type="ECO:0000313" key="2">
    <source>
        <dbReference type="EMBL" id="TBU60820.1"/>
    </source>
</evidence>
<protein>
    <submittedName>
        <fullName evidence="2">Uncharacterized protein</fullName>
    </submittedName>
</protein>
<reference evidence="2 3" key="1">
    <citation type="submission" date="2019-01" db="EMBL/GenBank/DDBJ databases">
        <title>Draft genome sequences of three monokaryotic isolates of the white-rot basidiomycete fungus Dichomitus squalens.</title>
        <authorList>
            <consortium name="DOE Joint Genome Institute"/>
            <person name="Lopez S.C."/>
            <person name="Andreopoulos B."/>
            <person name="Pangilinan J."/>
            <person name="Lipzen A."/>
            <person name="Riley R."/>
            <person name="Ahrendt S."/>
            <person name="Ng V."/>
            <person name="Barry K."/>
            <person name="Daum C."/>
            <person name="Grigoriev I.V."/>
            <person name="Hilden K.S."/>
            <person name="Makela M.R."/>
            <person name="de Vries R.P."/>
        </authorList>
    </citation>
    <scope>NUCLEOTIDE SEQUENCE [LARGE SCALE GENOMIC DNA]</scope>
    <source>
        <strain evidence="2 3">CBS 464.89</strain>
        <strain evidence="1">OM18370.1</strain>
    </source>
</reference>
<dbReference type="EMBL" id="ML143426">
    <property type="protein sequence ID" value="TBU27993.1"/>
    <property type="molecule type" value="Genomic_DNA"/>
</dbReference>
<keyword evidence="3" id="KW-1185">Reference proteome</keyword>